<dbReference type="PhylomeDB" id="B6Q3D1"/>
<evidence type="ECO:0000259" key="7">
    <source>
        <dbReference type="Pfam" id="PF20684"/>
    </source>
</evidence>
<comment type="subcellular location">
    <subcellularLocation>
        <location evidence="1">Membrane</location>
        <topology evidence="1">Multi-pass membrane protein</topology>
    </subcellularLocation>
</comment>
<evidence type="ECO:0000256" key="6">
    <source>
        <dbReference type="SAM" id="Phobius"/>
    </source>
</evidence>
<dbReference type="GO" id="GO:0016020">
    <property type="term" value="C:membrane"/>
    <property type="evidence" value="ECO:0007669"/>
    <property type="project" value="UniProtKB-SubCell"/>
</dbReference>
<feature type="transmembrane region" description="Helical" evidence="6">
    <location>
        <begin position="20"/>
        <end position="37"/>
    </location>
</feature>
<evidence type="ECO:0000313" key="8">
    <source>
        <dbReference type="EMBL" id="EEA29092.1"/>
    </source>
</evidence>
<feature type="transmembrane region" description="Helical" evidence="6">
    <location>
        <begin position="49"/>
        <end position="68"/>
    </location>
</feature>
<dbReference type="InterPro" id="IPR049326">
    <property type="entry name" value="Rhodopsin_dom_fungi"/>
</dbReference>
<feature type="domain" description="Rhodopsin" evidence="7">
    <location>
        <begin position="33"/>
        <end position="250"/>
    </location>
</feature>
<keyword evidence="3 6" id="KW-1133">Transmembrane helix</keyword>
<gene>
    <name evidence="8" type="ORF">PMAA_038730</name>
</gene>
<evidence type="ECO:0000256" key="5">
    <source>
        <dbReference type="ARBA" id="ARBA00038359"/>
    </source>
</evidence>
<keyword evidence="4 6" id="KW-0472">Membrane</keyword>
<dbReference type="VEuPathDB" id="FungiDB:PMAA_038730"/>
<dbReference type="Proteomes" id="UP000001294">
    <property type="component" value="Unassembled WGS sequence"/>
</dbReference>
<name>B6Q3D1_TALMQ</name>
<feature type="transmembrane region" description="Helical" evidence="6">
    <location>
        <begin position="121"/>
        <end position="143"/>
    </location>
</feature>
<evidence type="ECO:0000313" key="9">
    <source>
        <dbReference type="Proteomes" id="UP000001294"/>
    </source>
</evidence>
<dbReference type="STRING" id="441960.B6Q3D1"/>
<feature type="transmembrane region" description="Helical" evidence="6">
    <location>
        <begin position="196"/>
        <end position="214"/>
    </location>
</feature>
<comment type="similarity">
    <text evidence="5">Belongs to the SAT4 family.</text>
</comment>
<dbReference type="InterPro" id="IPR052337">
    <property type="entry name" value="SAT4-like"/>
</dbReference>
<accession>B6Q3D1</accession>
<proteinExistence type="inferred from homology"/>
<dbReference type="PANTHER" id="PTHR33048">
    <property type="entry name" value="PTH11-LIKE INTEGRAL MEMBRANE PROTEIN (AFU_ORTHOLOGUE AFUA_5G11245)"/>
    <property type="match status" value="1"/>
</dbReference>
<reference evidence="9" key="1">
    <citation type="journal article" date="2015" name="Genome Announc.">
        <title>Genome sequence of the AIDS-associated pathogen Penicillium marneffei (ATCC18224) and its near taxonomic relative Talaromyces stipitatus (ATCC10500).</title>
        <authorList>
            <person name="Nierman W.C."/>
            <person name="Fedorova-Abrams N.D."/>
            <person name="Andrianopoulos A."/>
        </authorList>
    </citation>
    <scope>NUCLEOTIDE SEQUENCE [LARGE SCALE GENOMIC DNA]</scope>
    <source>
        <strain evidence="9">ATCC 18224 / CBS 334.59 / QM 7333</strain>
    </source>
</reference>
<feature type="transmembrane region" description="Helical" evidence="6">
    <location>
        <begin position="88"/>
        <end position="114"/>
    </location>
</feature>
<evidence type="ECO:0000256" key="2">
    <source>
        <dbReference type="ARBA" id="ARBA00022692"/>
    </source>
</evidence>
<protein>
    <recommendedName>
        <fullName evidence="7">Rhodopsin domain-containing protein</fullName>
    </recommendedName>
</protein>
<organism evidence="8 9">
    <name type="scientific">Talaromyces marneffei (strain ATCC 18224 / CBS 334.59 / QM 7333)</name>
    <name type="common">Penicillium marneffei</name>
    <dbReference type="NCBI Taxonomy" id="441960"/>
    <lineage>
        <taxon>Eukaryota</taxon>
        <taxon>Fungi</taxon>
        <taxon>Dikarya</taxon>
        <taxon>Ascomycota</taxon>
        <taxon>Pezizomycotina</taxon>
        <taxon>Eurotiomycetes</taxon>
        <taxon>Eurotiomycetidae</taxon>
        <taxon>Eurotiales</taxon>
        <taxon>Trichocomaceae</taxon>
        <taxon>Talaromyces</taxon>
        <taxon>Talaromyces sect. Talaromyces</taxon>
    </lineage>
</organism>
<evidence type="ECO:0000256" key="4">
    <source>
        <dbReference type="ARBA" id="ARBA00023136"/>
    </source>
</evidence>
<evidence type="ECO:0000256" key="3">
    <source>
        <dbReference type="ARBA" id="ARBA00022989"/>
    </source>
</evidence>
<evidence type="ECO:0000256" key="1">
    <source>
        <dbReference type="ARBA" id="ARBA00004141"/>
    </source>
</evidence>
<sequence>MIITNGASILNLGPGLRRDVWIFAAISIVTVILRIVSKARMGKFAQDDVLCTSLTGSTILTIGIENGYGQQVWNINTEDVPKVIMYDYLSQTFCSAGGVIGRTAFTMFIISILGTRKPHRIMLWALIGAQIIINTLFILIIFLQCPGHASAINNKTGEGKTESSAIIALNSATDLYLAIFSAYISWNLKLNFRIKFGLTGLLGLGIFAMIASTIKTVQIQVLVSVDSDPTVATVDLERWLYIETYLVLITLRLQYPVSGH</sequence>
<dbReference type="PANTHER" id="PTHR33048:SF155">
    <property type="entry name" value="INTEGRAL MEMBRANE PROTEIN"/>
    <property type="match status" value="1"/>
</dbReference>
<keyword evidence="2 6" id="KW-0812">Transmembrane</keyword>
<feature type="transmembrane region" description="Helical" evidence="6">
    <location>
        <begin position="163"/>
        <end position="184"/>
    </location>
</feature>
<dbReference type="Pfam" id="PF20684">
    <property type="entry name" value="Fung_rhodopsin"/>
    <property type="match status" value="1"/>
</dbReference>
<dbReference type="EMBL" id="DS995899">
    <property type="protein sequence ID" value="EEA29092.1"/>
    <property type="molecule type" value="Genomic_DNA"/>
</dbReference>
<dbReference type="AlphaFoldDB" id="B6Q3D1"/>
<dbReference type="HOGENOM" id="CLU_028200_3_7_1"/>
<keyword evidence="9" id="KW-1185">Reference proteome</keyword>